<keyword evidence="4" id="KW-1185">Reference proteome</keyword>
<reference evidence="3 4" key="1">
    <citation type="journal article" date="2017" name="Curr. Biol.">
        <title>Genome architecture and evolution of a unichromosomal asexual nematode.</title>
        <authorList>
            <person name="Fradin H."/>
            <person name="Zegar C."/>
            <person name="Gutwein M."/>
            <person name="Lucas J."/>
            <person name="Kovtun M."/>
            <person name="Corcoran D."/>
            <person name="Baugh L.R."/>
            <person name="Kiontke K."/>
            <person name="Gunsalus K."/>
            <person name="Fitch D.H."/>
            <person name="Piano F."/>
        </authorList>
    </citation>
    <scope>NUCLEOTIDE SEQUENCE [LARGE SCALE GENOMIC DNA]</scope>
    <source>
        <strain evidence="3">PF1309</strain>
    </source>
</reference>
<evidence type="ECO:0000313" key="3">
    <source>
        <dbReference type="EMBL" id="PAV86289.1"/>
    </source>
</evidence>
<protein>
    <submittedName>
        <fullName evidence="3">Uncharacterized protein</fullName>
    </submittedName>
</protein>
<evidence type="ECO:0000256" key="1">
    <source>
        <dbReference type="SAM" id="MobiDB-lite"/>
    </source>
</evidence>
<proteinExistence type="predicted"/>
<gene>
    <name evidence="3" type="ORF">WR25_10690</name>
    <name evidence="2" type="ORF">WR25_19424</name>
</gene>
<dbReference type="AlphaFoldDB" id="A0A2A2LJE9"/>
<evidence type="ECO:0000313" key="2">
    <source>
        <dbReference type="EMBL" id="PAV85827.1"/>
    </source>
</evidence>
<evidence type="ECO:0000313" key="4">
    <source>
        <dbReference type="Proteomes" id="UP000218231"/>
    </source>
</evidence>
<dbReference type="EMBL" id="LIAE01006720">
    <property type="protein sequence ID" value="PAV85827.1"/>
    <property type="molecule type" value="Genomic_DNA"/>
</dbReference>
<organism evidence="3 4">
    <name type="scientific">Diploscapter pachys</name>
    <dbReference type="NCBI Taxonomy" id="2018661"/>
    <lineage>
        <taxon>Eukaryota</taxon>
        <taxon>Metazoa</taxon>
        <taxon>Ecdysozoa</taxon>
        <taxon>Nematoda</taxon>
        <taxon>Chromadorea</taxon>
        <taxon>Rhabditida</taxon>
        <taxon>Rhabditina</taxon>
        <taxon>Rhabditomorpha</taxon>
        <taxon>Rhabditoidea</taxon>
        <taxon>Rhabditidae</taxon>
        <taxon>Diploscapter</taxon>
    </lineage>
</organism>
<comment type="caution">
    <text evidence="3">The sequence shown here is derived from an EMBL/GenBank/DDBJ whole genome shotgun (WGS) entry which is preliminary data.</text>
</comment>
<feature type="compositionally biased region" description="Basic and acidic residues" evidence="1">
    <location>
        <begin position="14"/>
        <end position="28"/>
    </location>
</feature>
<accession>A0A2A2LJE9</accession>
<dbReference type="Proteomes" id="UP000218231">
    <property type="component" value="Unassembled WGS sequence"/>
</dbReference>
<sequence length="122" mass="13481">MKMMDQGWMDKFEPREYKREGAEEDLTKDNNFGYSPQGVKDLDEVGSMVGGGDADLLSILRPYYSMVEMSANGNKRGMGSYMHVLPDSKEGDTPIYSLGASFYGGIEPAGAKIGYMNRPFGK</sequence>
<dbReference type="EMBL" id="LIAE01006685">
    <property type="protein sequence ID" value="PAV86289.1"/>
    <property type="molecule type" value="Genomic_DNA"/>
</dbReference>
<name>A0A2A2LJE9_9BILA</name>
<feature type="region of interest" description="Disordered" evidence="1">
    <location>
        <begin position="14"/>
        <end position="37"/>
    </location>
</feature>
<dbReference type="OrthoDB" id="5850842at2759"/>